<dbReference type="GO" id="GO:0008902">
    <property type="term" value="F:hydroxymethylpyrimidine kinase activity"/>
    <property type="evidence" value="ECO:0007669"/>
    <property type="project" value="UniProtKB-EC"/>
</dbReference>
<evidence type="ECO:0000256" key="14">
    <source>
        <dbReference type="ARBA" id="ARBA00042102"/>
    </source>
</evidence>
<dbReference type="EC" id="2.7.4.7" evidence="6"/>
<comment type="catalytic activity">
    <reaction evidence="2">
        <text>4-amino-2-methyl-5-(phosphooxymethyl)pyrimidine + ATP = 4-amino-2-methyl-5-(diphosphooxymethyl)pyrimidine + ADP</text>
        <dbReference type="Rhea" id="RHEA:19893"/>
        <dbReference type="ChEBI" id="CHEBI:30616"/>
        <dbReference type="ChEBI" id="CHEBI:57841"/>
        <dbReference type="ChEBI" id="CHEBI:58354"/>
        <dbReference type="ChEBI" id="CHEBI:456216"/>
        <dbReference type="EC" id="2.7.4.7"/>
    </reaction>
</comment>
<dbReference type="NCBIfam" id="TIGR00097">
    <property type="entry name" value="HMP-P_kinase"/>
    <property type="match status" value="1"/>
</dbReference>
<proteinExistence type="inferred from homology"/>
<evidence type="ECO:0000256" key="4">
    <source>
        <dbReference type="ARBA" id="ARBA00009879"/>
    </source>
</evidence>
<evidence type="ECO:0000256" key="15">
    <source>
        <dbReference type="ARBA" id="ARBA00043176"/>
    </source>
</evidence>
<comment type="catalytic activity">
    <reaction evidence="1">
        <text>4-amino-5-hydroxymethyl-2-methylpyrimidine + ATP = 4-amino-2-methyl-5-(phosphooxymethyl)pyrimidine + ADP + H(+)</text>
        <dbReference type="Rhea" id="RHEA:23096"/>
        <dbReference type="ChEBI" id="CHEBI:15378"/>
        <dbReference type="ChEBI" id="CHEBI:16892"/>
        <dbReference type="ChEBI" id="CHEBI:30616"/>
        <dbReference type="ChEBI" id="CHEBI:58354"/>
        <dbReference type="ChEBI" id="CHEBI:456216"/>
        <dbReference type="EC" id="2.7.1.49"/>
    </reaction>
</comment>
<keyword evidence="12" id="KW-0784">Thiamine biosynthesis</keyword>
<dbReference type="EMBL" id="CP159485">
    <property type="protein sequence ID" value="XCI29514.1"/>
    <property type="molecule type" value="Genomic_DNA"/>
</dbReference>
<sequence>MKNLCKALTIAGSDSGGGAGIQADLKTFQAFDVYGMSAITAVTAQNTVGVRSVMDISPKLIYDQIEMVSKDIGVDACKIGMLSNAEIINAVCKALKATSLKRVVLDPVMVAKSGDFLLKKGDEKHLVKNLLPLCYLITPNIPEAELIAGISIQTNEDMMQAIFKMRDMGAKNILLKGGHMPGNNLTDILFDGENFHRFSSQRVDSKNTHGTGCTLSAAIAASLAKGENLYHAVKLGRNFVLSAIKEAPVNIGKGHGPMYHNIKVSY</sequence>
<dbReference type="PANTHER" id="PTHR20858">
    <property type="entry name" value="PHOSPHOMETHYLPYRIMIDINE KINASE"/>
    <property type="match status" value="1"/>
</dbReference>
<dbReference type="InterPro" id="IPR004399">
    <property type="entry name" value="HMP/HMP-P_kinase_dom"/>
</dbReference>
<reference evidence="17" key="2">
    <citation type="submission" date="2024-06" db="EMBL/GenBank/DDBJ databases">
        <authorList>
            <person name="Petrova K.O."/>
            <person name="Toshchakov S.V."/>
            <person name="Boltjanskaja Y.V."/>
            <person name="Kevbrin V.V."/>
        </authorList>
    </citation>
    <scope>NUCLEOTIDE SEQUENCE</scope>
    <source>
        <strain evidence="17">Z-710</strain>
    </source>
</reference>
<dbReference type="GO" id="GO:0009228">
    <property type="term" value="P:thiamine biosynthetic process"/>
    <property type="evidence" value="ECO:0007669"/>
    <property type="project" value="UniProtKB-KW"/>
</dbReference>
<dbReference type="GO" id="GO:0005524">
    <property type="term" value="F:ATP binding"/>
    <property type="evidence" value="ECO:0007669"/>
    <property type="project" value="UniProtKB-KW"/>
</dbReference>
<dbReference type="Gene3D" id="3.40.1190.20">
    <property type="match status" value="1"/>
</dbReference>
<evidence type="ECO:0000256" key="8">
    <source>
        <dbReference type="ARBA" id="ARBA00022679"/>
    </source>
</evidence>
<evidence type="ECO:0000256" key="1">
    <source>
        <dbReference type="ARBA" id="ARBA00000151"/>
    </source>
</evidence>
<evidence type="ECO:0000256" key="7">
    <source>
        <dbReference type="ARBA" id="ARBA00019161"/>
    </source>
</evidence>
<dbReference type="AlphaFoldDB" id="A0AAU8HVU8"/>
<keyword evidence="10 17" id="KW-0418">Kinase</keyword>
<dbReference type="InterPro" id="IPR013749">
    <property type="entry name" value="PM/HMP-P_kinase-1"/>
</dbReference>
<comment type="similarity">
    <text evidence="4">Belongs to the ThiD family.</text>
</comment>
<evidence type="ECO:0000256" key="6">
    <source>
        <dbReference type="ARBA" id="ARBA00012963"/>
    </source>
</evidence>
<reference evidence="17" key="1">
    <citation type="journal article" date="2018" name="Antonie Van Leeuwenhoek">
        <title>Proteinivorax hydrogeniformans sp. nov., an anaerobic, haloalkaliphilic bacterium fermenting proteinaceous compounds with high hydrogen production.</title>
        <authorList>
            <person name="Boltyanskaya Y."/>
            <person name="Detkova E."/>
            <person name="Pimenov N."/>
            <person name="Kevbrin V."/>
        </authorList>
    </citation>
    <scope>NUCLEOTIDE SEQUENCE</scope>
    <source>
        <strain evidence="17">Z-710</strain>
    </source>
</reference>
<name>A0AAU8HVU8_9FIRM</name>
<organism evidence="17">
    <name type="scientific">Proteinivorax hydrogeniformans</name>
    <dbReference type="NCBI Taxonomy" id="1826727"/>
    <lineage>
        <taxon>Bacteria</taxon>
        <taxon>Bacillati</taxon>
        <taxon>Bacillota</taxon>
        <taxon>Clostridia</taxon>
        <taxon>Eubacteriales</taxon>
        <taxon>Proteinivoracaceae</taxon>
        <taxon>Proteinivorax</taxon>
    </lineage>
</organism>
<evidence type="ECO:0000256" key="12">
    <source>
        <dbReference type="ARBA" id="ARBA00022977"/>
    </source>
</evidence>
<comment type="pathway">
    <text evidence="13">Cofactor biosynthesis; thiamine diphosphate biosynthesis; 4-amino-2-methyl-5-diphosphomethylpyrimidine from 5-amino-1-(5-phospho-D-ribosyl)imidazole: step 2/3.</text>
</comment>
<evidence type="ECO:0000313" key="17">
    <source>
        <dbReference type="EMBL" id="XCI29514.1"/>
    </source>
</evidence>
<dbReference type="RefSeq" id="WP_353894062.1">
    <property type="nucleotide sequence ID" value="NZ_CP159485.1"/>
</dbReference>
<dbReference type="PANTHER" id="PTHR20858:SF17">
    <property type="entry name" value="HYDROXYMETHYLPYRIMIDINE_PHOSPHOMETHYLPYRIMIDINE KINASE THI20-RELATED"/>
    <property type="match status" value="1"/>
</dbReference>
<evidence type="ECO:0000256" key="10">
    <source>
        <dbReference type="ARBA" id="ARBA00022777"/>
    </source>
</evidence>
<evidence type="ECO:0000256" key="13">
    <source>
        <dbReference type="ARBA" id="ARBA00037917"/>
    </source>
</evidence>
<dbReference type="GO" id="GO:0008972">
    <property type="term" value="F:phosphomethylpyrimidine kinase activity"/>
    <property type="evidence" value="ECO:0007669"/>
    <property type="project" value="UniProtKB-EC"/>
</dbReference>
<evidence type="ECO:0000256" key="3">
    <source>
        <dbReference type="ARBA" id="ARBA00004769"/>
    </source>
</evidence>
<dbReference type="CDD" id="cd01169">
    <property type="entry name" value="HMPP_kinase"/>
    <property type="match status" value="1"/>
</dbReference>
<keyword evidence="9" id="KW-0547">Nucleotide-binding</keyword>
<keyword evidence="8 17" id="KW-0808">Transferase</keyword>
<dbReference type="GO" id="GO:0005829">
    <property type="term" value="C:cytosol"/>
    <property type="evidence" value="ECO:0007669"/>
    <property type="project" value="TreeGrafter"/>
</dbReference>
<gene>
    <name evidence="17" type="primary">thiD</name>
    <name evidence="17" type="ORF">PRVXH_000837</name>
</gene>
<evidence type="ECO:0000256" key="5">
    <source>
        <dbReference type="ARBA" id="ARBA00012135"/>
    </source>
</evidence>
<dbReference type="InterPro" id="IPR029056">
    <property type="entry name" value="Ribokinase-like"/>
</dbReference>
<evidence type="ECO:0000256" key="9">
    <source>
        <dbReference type="ARBA" id="ARBA00022741"/>
    </source>
</evidence>
<keyword evidence="11" id="KW-0067">ATP-binding</keyword>
<evidence type="ECO:0000259" key="16">
    <source>
        <dbReference type="Pfam" id="PF08543"/>
    </source>
</evidence>
<evidence type="ECO:0000256" key="11">
    <source>
        <dbReference type="ARBA" id="ARBA00022840"/>
    </source>
</evidence>
<protein>
    <recommendedName>
        <fullName evidence="7">Hydroxymethylpyrimidine/phosphomethylpyrimidine kinase</fullName>
        <ecNumber evidence="5">2.7.1.49</ecNumber>
        <ecNumber evidence="6">2.7.4.7</ecNumber>
    </recommendedName>
    <alternativeName>
        <fullName evidence="14">Hydroxymethylpyrimidine kinase</fullName>
    </alternativeName>
    <alternativeName>
        <fullName evidence="15">Hydroxymethylpyrimidine phosphate kinase</fullName>
    </alternativeName>
</protein>
<dbReference type="EC" id="2.7.1.49" evidence="5"/>
<accession>A0AAU8HVU8</accession>
<feature type="domain" description="Pyridoxamine kinase/Phosphomethylpyrimidine kinase" evidence="16">
    <location>
        <begin position="14"/>
        <end position="258"/>
    </location>
</feature>
<dbReference type="SUPFAM" id="SSF53613">
    <property type="entry name" value="Ribokinase-like"/>
    <property type="match status" value="1"/>
</dbReference>
<dbReference type="FunFam" id="3.40.1190.20:FF:000003">
    <property type="entry name" value="Phosphomethylpyrimidine kinase ThiD"/>
    <property type="match status" value="1"/>
</dbReference>
<dbReference type="Pfam" id="PF08543">
    <property type="entry name" value="Phos_pyr_kin"/>
    <property type="match status" value="1"/>
</dbReference>
<comment type="pathway">
    <text evidence="3">Cofactor biosynthesis; thiamine diphosphate biosynthesis; 4-amino-2-methyl-5-diphosphomethylpyrimidine from 5-amino-1-(5-phospho-D-ribosyl)imidazole: step 3/3.</text>
</comment>
<evidence type="ECO:0000256" key="2">
    <source>
        <dbReference type="ARBA" id="ARBA00000565"/>
    </source>
</evidence>